<dbReference type="AlphaFoldDB" id="A0A0E0EE10"/>
<sequence length="60" mass="6584">MPSCGSLATWRSDSRSLRPCRSSQKRIVQSFNPRRQGAPAVGTAAQPPRVPLELVERVGH</sequence>
<evidence type="ECO:0000256" key="1">
    <source>
        <dbReference type="SAM" id="MobiDB-lite"/>
    </source>
</evidence>
<evidence type="ECO:0000313" key="3">
    <source>
        <dbReference type="Proteomes" id="UP000008021"/>
    </source>
</evidence>
<reference evidence="2" key="2">
    <citation type="submission" date="2018-05" db="EMBL/GenBank/DDBJ databases">
        <title>OmerRS3 (Oryza meridionalis Reference Sequence Version 3).</title>
        <authorList>
            <person name="Zhang J."/>
            <person name="Kudrna D."/>
            <person name="Lee S."/>
            <person name="Talag J."/>
            <person name="Welchert J."/>
            <person name="Wing R.A."/>
        </authorList>
    </citation>
    <scope>NUCLEOTIDE SEQUENCE [LARGE SCALE GENOMIC DNA]</scope>
    <source>
        <strain evidence="2">cv. OR44</strain>
    </source>
</reference>
<keyword evidence="3" id="KW-1185">Reference proteome</keyword>
<organism evidence="2">
    <name type="scientific">Oryza meridionalis</name>
    <dbReference type="NCBI Taxonomy" id="40149"/>
    <lineage>
        <taxon>Eukaryota</taxon>
        <taxon>Viridiplantae</taxon>
        <taxon>Streptophyta</taxon>
        <taxon>Embryophyta</taxon>
        <taxon>Tracheophyta</taxon>
        <taxon>Spermatophyta</taxon>
        <taxon>Magnoliopsida</taxon>
        <taxon>Liliopsida</taxon>
        <taxon>Poales</taxon>
        <taxon>Poaceae</taxon>
        <taxon>BOP clade</taxon>
        <taxon>Oryzoideae</taxon>
        <taxon>Oryzeae</taxon>
        <taxon>Oryzinae</taxon>
        <taxon>Oryza</taxon>
    </lineage>
</organism>
<name>A0A0E0EE10_9ORYZ</name>
<dbReference type="HOGENOM" id="CLU_2945674_0_0_1"/>
<feature type="region of interest" description="Disordered" evidence="1">
    <location>
        <begin position="1"/>
        <end position="24"/>
    </location>
</feature>
<proteinExistence type="predicted"/>
<reference evidence="2" key="1">
    <citation type="submission" date="2015-04" db="UniProtKB">
        <authorList>
            <consortium name="EnsemblPlants"/>
        </authorList>
    </citation>
    <scope>IDENTIFICATION</scope>
</reference>
<dbReference type="Proteomes" id="UP000008021">
    <property type="component" value="Chromosome 7"/>
</dbReference>
<accession>A0A0E0EE10</accession>
<dbReference type="Gramene" id="OMERI07G17830.1">
    <property type="protein sequence ID" value="OMERI07G17830.1"/>
    <property type="gene ID" value="OMERI07G17830"/>
</dbReference>
<protein>
    <submittedName>
        <fullName evidence="2">Uncharacterized protein</fullName>
    </submittedName>
</protein>
<evidence type="ECO:0000313" key="2">
    <source>
        <dbReference type="EnsemblPlants" id="OMERI07G17830.1"/>
    </source>
</evidence>
<dbReference type="EnsemblPlants" id="OMERI07G17830.1">
    <property type="protein sequence ID" value="OMERI07G17830.1"/>
    <property type="gene ID" value="OMERI07G17830"/>
</dbReference>